<dbReference type="Proteomes" id="UP000199370">
    <property type="component" value="Unassembled WGS sequence"/>
</dbReference>
<dbReference type="OrthoDB" id="213516at2157"/>
<keyword evidence="1" id="KW-0472">Membrane</keyword>
<keyword evidence="4" id="KW-1185">Reference proteome</keyword>
<organism evidence="3 4">
    <name type="scientific">Haloarchaeobius iranensis</name>
    <dbReference type="NCBI Taxonomy" id="996166"/>
    <lineage>
        <taxon>Archaea</taxon>
        <taxon>Methanobacteriati</taxon>
        <taxon>Methanobacteriota</taxon>
        <taxon>Stenosarchaea group</taxon>
        <taxon>Halobacteria</taxon>
        <taxon>Halobacteriales</taxon>
        <taxon>Halorubellaceae</taxon>
        <taxon>Haloarchaeobius</taxon>
    </lineage>
</organism>
<protein>
    <recommendedName>
        <fullName evidence="2">DUF8006 domain-containing protein</fullName>
    </recommendedName>
</protein>
<evidence type="ECO:0000259" key="2">
    <source>
        <dbReference type="Pfam" id="PF26028"/>
    </source>
</evidence>
<accession>A0A1G9ZUH8</accession>
<dbReference type="InterPro" id="IPR058319">
    <property type="entry name" value="DUF8006"/>
</dbReference>
<feature type="transmembrane region" description="Helical" evidence="1">
    <location>
        <begin position="65"/>
        <end position="83"/>
    </location>
</feature>
<evidence type="ECO:0000256" key="1">
    <source>
        <dbReference type="SAM" id="Phobius"/>
    </source>
</evidence>
<dbReference type="Pfam" id="PF26028">
    <property type="entry name" value="DUF8006"/>
    <property type="match status" value="1"/>
</dbReference>
<feature type="domain" description="DUF8006" evidence="2">
    <location>
        <begin position="4"/>
        <end position="85"/>
    </location>
</feature>
<keyword evidence="1" id="KW-1133">Transmembrane helix</keyword>
<proteinExistence type="predicted"/>
<feature type="transmembrane region" description="Helical" evidence="1">
    <location>
        <begin position="12"/>
        <end position="34"/>
    </location>
</feature>
<dbReference type="EMBL" id="FNIA01000022">
    <property type="protein sequence ID" value="SDN24814.1"/>
    <property type="molecule type" value="Genomic_DNA"/>
</dbReference>
<evidence type="ECO:0000313" key="3">
    <source>
        <dbReference type="EMBL" id="SDN24814.1"/>
    </source>
</evidence>
<sequence length="85" mass="9061">MNGLALQVIDSFLLNYNVGQALLFVFVLSVLGTLPLKSLKTVGLVVVTFGAVFVVTPASLAPVQYRFLGLALLIVGPMLVIMARK</sequence>
<feature type="transmembrane region" description="Helical" evidence="1">
    <location>
        <begin position="41"/>
        <end position="59"/>
    </location>
</feature>
<gene>
    <name evidence="3" type="ORF">SAMN05192554_12255</name>
</gene>
<name>A0A1G9ZUH8_9EURY</name>
<reference evidence="3 4" key="1">
    <citation type="submission" date="2016-10" db="EMBL/GenBank/DDBJ databases">
        <authorList>
            <person name="de Groot N.N."/>
        </authorList>
    </citation>
    <scope>NUCLEOTIDE SEQUENCE [LARGE SCALE GENOMIC DNA]</scope>
    <source>
        <strain evidence="4">EB21,IBRC-M 10013,KCTC 4048</strain>
    </source>
</reference>
<dbReference type="RefSeq" id="WP_089735555.1">
    <property type="nucleotide sequence ID" value="NZ_FNIA01000022.1"/>
</dbReference>
<evidence type="ECO:0000313" key="4">
    <source>
        <dbReference type="Proteomes" id="UP000199370"/>
    </source>
</evidence>
<keyword evidence="1" id="KW-0812">Transmembrane</keyword>
<dbReference type="AlphaFoldDB" id="A0A1G9ZUH8"/>